<gene>
    <name evidence="2" type="ORF">ABGB03_13620</name>
</gene>
<organism evidence="2">
    <name type="scientific">Pontimicrobium sp. SW4</name>
    <dbReference type="NCBI Taxonomy" id="3153519"/>
    <lineage>
        <taxon>Bacteria</taxon>
        <taxon>Pseudomonadati</taxon>
        <taxon>Bacteroidota</taxon>
        <taxon>Flavobacteriia</taxon>
        <taxon>Flavobacteriales</taxon>
        <taxon>Flavobacteriaceae</taxon>
        <taxon>Pontimicrobium</taxon>
    </lineage>
</organism>
<proteinExistence type="predicted"/>
<evidence type="ECO:0000256" key="1">
    <source>
        <dbReference type="SAM" id="SignalP"/>
    </source>
</evidence>
<reference evidence="2" key="1">
    <citation type="submission" date="2024-05" db="EMBL/GenBank/DDBJ databases">
        <title>Pontimicrobium maritimus sp. nov., isolated form sea water.</title>
        <authorList>
            <person name="Muhammad N."/>
            <person name="Vuong T.Q."/>
            <person name="Han H.L."/>
            <person name="Kim S.-G."/>
        </authorList>
    </citation>
    <scope>NUCLEOTIDE SEQUENCE</scope>
    <source>
        <strain evidence="2">SW4</strain>
    </source>
</reference>
<accession>A0AAU7BS01</accession>
<evidence type="ECO:0000313" key="2">
    <source>
        <dbReference type="EMBL" id="XBG60896.1"/>
    </source>
</evidence>
<name>A0AAU7BS01_9FLAO</name>
<dbReference type="AlphaFoldDB" id="A0AAU7BS01"/>
<protein>
    <recommendedName>
        <fullName evidence="3">Lipoprotein</fullName>
    </recommendedName>
</protein>
<feature type="signal peptide" evidence="1">
    <location>
        <begin position="1"/>
        <end position="17"/>
    </location>
</feature>
<keyword evidence="1" id="KW-0732">Signal</keyword>
<evidence type="ECO:0008006" key="3">
    <source>
        <dbReference type="Google" id="ProtNLM"/>
    </source>
</evidence>
<feature type="chain" id="PRO_5044008770" description="Lipoprotein" evidence="1">
    <location>
        <begin position="18"/>
        <end position="139"/>
    </location>
</feature>
<dbReference type="EMBL" id="CP157199">
    <property type="protein sequence ID" value="XBG60896.1"/>
    <property type="molecule type" value="Genomic_DNA"/>
</dbReference>
<sequence>MRVLILLILFSSCSSLGSFSTKTSEESSYEKVSIEQVVLNPNFYHEKQIELSGFFYKDLGYTSISEKKYSDPYESIWVDFNYKDNLLNAKNEELFKNDRLLNFSLQKIKIRGVFNKNKKGNLSAYSGSLTEITYFGSIN</sequence>
<dbReference type="RefSeq" id="WP_347923124.1">
    <property type="nucleotide sequence ID" value="NZ_CP157199.1"/>
</dbReference>